<dbReference type="PANTHER" id="PTHR24249:SF411">
    <property type="entry name" value="G-PROTEIN COUPLED RECEPTORS FAMILY 1 PROFILE DOMAIN-CONTAINING PROTEIN"/>
    <property type="match status" value="1"/>
</dbReference>
<keyword evidence="5 10" id="KW-1133">Transmembrane helix</keyword>
<evidence type="ECO:0000256" key="9">
    <source>
        <dbReference type="ARBA" id="ARBA00023224"/>
    </source>
</evidence>
<evidence type="ECO:0000256" key="5">
    <source>
        <dbReference type="ARBA" id="ARBA00022989"/>
    </source>
</evidence>
<evidence type="ECO:0000256" key="3">
    <source>
        <dbReference type="ARBA" id="ARBA00022475"/>
    </source>
</evidence>
<dbReference type="InterPro" id="IPR017452">
    <property type="entry name" value="GPCR_Rhodpsn_7TM"/>
</dbReference>
<dbReference type="GO" id="GO:0004930">
    <property type="term" value="F:G protein-coupled receptor activity"/>
    <property type="evidence" value="ECO:0007669"/>
    <property type="project" value="UniProtKB-KW"/>
</dbReference>
<evidence type="ECO:0000313" key="13">
    <source>
        <dbReference type="Proteomes" id="UP001497623"/>
    </source>
</evidence>
<sequence>MSMATIPEPLSFVAVCPFQSQVNFEAHSHKLQELKVYHVNLSDIINCIEPVENIDVLQLFLESLITLLSIAANTLTIVVIWEVSLTHPAQAIRVAMSVFDLLQGLFGCGMAVFNHSYYLWCASKTERCEYTVNIILWRGNLYILHHKVYLMLSLIFWASFNSNYFILVIATFERYLSICYPLLYHFNKSISITRLAIIITWMTFFVYWFLLLLFREYDLVWTSAYCPLTKTMIPILIKESLIVVHFITSTILAMIVMICMIALVVLLLYQLNKASTRSKSLTEGMDESTLSTEAIDFNKTLVISMMVEVLALLVPQMVFESLVFTTNNKTSGKLGTGKEFSLYIYFTQWFVLSSTFFNFLLYILRIPAFRSKSLNIIKNGIKSCSKMFTS</sequence>
<evidence type="ECO:0000256" key="2">
    <source>
        <dbReference type="ARBA" id="ARBA00010663"/>
    </source>
</evidence>
<evidence type="ECO:0000256" key="4">
    <source>
        <dbReference type="ARBA" id="ARBA00022692"/>
    </source>
</evidence>
<feature type="transmembrane region" description="Helical" evidence="10">
    <location>
        <begin position="101"/>
        <end position="120"/>
    </location>
</feature>
<comment type="similarity">
    <text evidence="2">Belongs to the G-protein coupled receptor 1 family.</text>
</comment>
<evidence type="ECO:0000256" key="1">
    <source>
        <dbReference type="ARBA" id="ARBA00004651"/>
    </source>
</evidence>
<dbReference type="Gene3D" id="1.20.1070.10">
    <property type="entry name" value="Rhodopsin 7-helix transmembrane proteins"/>
    <property type="match status" value="1"/>
</dbReference>
<accession>A0AAV2RKX1</accession>
<keyword evidence="8" id="KW-0675">Receptor</keyword>
<dbReference type="InterPro" id="IPR000276">
    <property type="entry name" value="GPCR_Rhodpsn"/>
</dbReference>
<keyword evidence="4 10" id="KW-0812">Transmembrane</keyword>
<feature type="transmembrane region" description="Helical" evidence="10">
    <location>
        <begin position="242"/>
        <end position="269"/>
    </location>
</feature>
<protein>
    <recommendedName>
        <fullName evidence="11">G-protein coupled receptors family 1 profile domain-containing protein</fullName>
    </recommendedName>
</protein>
<dbReference type="PROSITE" id="PS50262">
    <property type="entry name" value="G_PROTEIN_RECEP_F1_2"/>
    <property type="match status" value="1"/>
</dbReference>
<feature type="non-terminal residue" evidence="12">
    <location>
        <position position="390"/>
    </location>
</feature>
<dbReference type="CDD" id="cd00637">
    <property type="entry name" value="7tm_classA_rhodopsin-like"/>
    <property type="match status" value="1"/>
</dbReference>
<dbReference type="EMBL" id="CAXKWB010024020">
    <property type="protein sequence ID" value="CAL4125762.1"/>
    <property type="molecule type" value="Genomic_DNA"/>
</dbReference>
<evidence type="ECO:0000256" key="7">
    <source>
        <dbReference type="ARBA" id="ARBA00023136"/>
    </source>
</evidence>
<dbReference type="PRINTS" id="PR00237">
    <property type="entry name" value="GPCRRHODOPSN"/>
</dbReference>
<evidence type="ECO:0000313" key="12">
    <source>
        <dbReference type="EMBL" id="CAL4125762.1"/>
    </source>
</evidence>
<comment type="subcellular location">
    <subcellularLocation>
        <location evidence="1">Cell membrane</location>
        <topology evidence="1">Multi-pass membrane protein</topology>
    </subcellularLocation>
</comment>
<feature type="transmembrane region" description="Helical" evidence="10">
    <location>
        <begin position="195"/>
        <end position="214"/>
    </location>
</feature>
<feature type="transmembrane region" description="Helical" evidence="10">
    <location>
        <begin position="342"/>
        <end position="364"/>
    </location>
</feature>
<proteinExistence type="inferred from homology"/>
<evidence type="ECO:0000256" key="6">
    <source>
        <dbReference type="ARBA" id="ARBA00023040"/>
    </source>
</evidence>
<keyword evidence="3" id="KW-1003">Cell membrane</keyword>
<name>A0AAV2RKX1_MEGNR</name>
<feature type="transmembrane region" description="Helical" evidence="10">
    <location>
        <begin position="301"/>
        <end position="322"/>
    </location>
</feature>
<evidence type="ECO:0000256" key="10">
    <source>
        <dbReference type="SAM" id="Phobius"/>
    </source>
</evidence>
<evidence type="ECO:0000256" key="8">
    <source>
        <dbReference type="ARBA" id="ARBA00023170"/>
    </source>
</evidence>
<dbReference type="Proteomes" id="UP001497623">
    <property type="component" value="Unassembled WGS sequence"/>
</dbReference>
<dbReference type="GO" id="GO:0005886">
    <property type="term" value="C:plasma membrane"/>
    <property type="evidence" value="ECO:0007669"/>
    <property type="project" value="UniProtKB-SubCell"/>
</dbReference>
<comment type="caution">
    <text evidence="12">The sequence shown here is derived from an EMBL/GenBank/DDBJ whole genome shotgun (WGS) entry which is preliminary data.</text>
</comment>
<keyword evidence="7 10" id="KW-0472">Membrane</keyword>
<reference evidence="12 13" key="1">
    <citation type="submission" date="2024-05" db="EMBL/GenBank/DDBJ databases">
        <authorList>
            <person name="Wallberg A."/>
        </authorList>
    </citation>
    <scope>NUCLEOTIDE SEQUENCE [LARGE SCALE GENOMIC DNA]</scope>
</reference>
<dbReference type="PANTHER" id="PTHR24249">
    <property type="entry name" value="HISTAMINE RECEPTOR-RELATED G-PROTEIN COUPLED RECEPTOR"/>
    <property type="match status" value="1"/>
</dbReference>
<keyword evidence="6" id="KW-0297">G-protein coupled receptor</keyword>
<dbReference type="InterPro" id="IPR050569">
    <property type="entry name" value="TAAR"/>
</dbReference>
<gene>
    <name evidence="12" type="ORF">MNOR_LOCUS25301</name>
</gene>
<feature type="transmembrane region" description="Helical" evidence="10">
    <location>
        <begin position="59"/>
        <end position="81"/>
    </location>
</feature>
<feature type="domain" description="G-protein coupled receptors family 1 profile" evidence="11">
    <location>
        <begin position="72"/>
        <end position="362"/>
    </location>
</feature>
<keyword evidence="13" id="KW-1185">Reference proteome</keyword>
<dbReference type="SUPFAM" id="SSF81321">
    <property type="entry name" value="Family A G protein-coupled receptor-like"/>
    <property type="match status" value="1"/>
</dbReference>
<keyword evidence="9" id="KW-0807">Transducer</keyword>
<evidence type="ECO:0000259" key="11">
    <source>
        <dbReference type="PROSITE" id="PS50262"/>
    </source>
</evidence>
<organism evidence="12 13">
    <name type="scientific">Meganyctiphanes norvegica</name>
    <name type="common">Northern krill</name>
    <name type="synonym">Thysanopoda norvegica</name>
    <dbReference type="NCBI Taxonomy" id="48144"/>
    <lineage>
        <taxon>Eukaryota</taxon>
        <taxon>Metazoa</taxon>
        <taxon>Ecdysozoa</taxon>
        <taxon>Arthropoda</taxon>
        <taxon>Crustacea</taxon>
        <taxon>Multicrustacea</taxon>
        <taxon>Malacostraca</taxon>
        <taxon>Eumalacostraca</taxon>
        <taxon>Eucarida</taxon>
        <taxon>Euphausiacea</taxon>
        <taxon>Euphausiidae</taxon>
        <taxon>Meganyctiphanes</taxon>
    </lineage>
</organism>
<dbReference type="AlphaFoldDB" id="A0AAV2RKX1"/>